<organism evidence="2 3">
    <name type="scientific">Paraphoma chrysanthemicola</name>
    <dbReference type="NCBI Taxonomy" id="798071"/>
    <lineage>
        <taxon>Eukaryota</taxon>
        <taxon>Fungi</taxon>
        <taxon>Dikarya</taxon>
        <taxon>Ascomycota</taxon>
        <taxon>Pezizomycotina</taxon>
        <taxon>Dothideomycetes</taxon>
        <taxon>Pleosporomycetidae</taxon>
        <taxon>Pleosporales</taxon>
        <taxon>Pleosporineae</taxon>
        <taxon>Phaeosphaeriaceae</taxon>
        <taxon>Paraphoma</taxon>
    </lineage>
</organism>
<sequence>MDVGCLVAGPDGIFEYFKDLIGRLDGLRHLVVDLQALLRCQYDWPYDILFGDFQALALRIPTSEIEILVIDTHDLRDAEVGFYEDDLESRKPHQELFFSVDEHFLVCDLPYSLEEISIIDTTLALHRWAQNILDTRSALPNLRSITIWNQYEWENAFKEDVRLGTEGEEPDGEDWSEDEDENDDDGVDDSDANYDFDMDRNSHTATENARLPTWQDDFFDADAQVWDQLRAIGVQIKFKHYRGQPWSEL</sequence>
<evidence type="ECO:0000313" key="3">
    <source>
        <dbReference type="Proteomes" id="UP000813461"/>
    </source>
</evidence>
<evidence type="ECO:0000256" key="1">
    <source>
        <dbReference type="SAM" id="MobiDB-lite"/>
    </source>
</evidence>
<comment type="caution">
    <text evidence="2">The sequence shown here is derived from an EMBL/GenBank/DDBJ whole genome shotgun (WGS) entry which is preliminary data.</text>
</comment>
<proteinExistence type="predicted"/>
<evidence type="ECO:0000313" key="2">
    <source>
        <dbReference type="EMBL" id="KAH7088827.1"/>
    </source>
</evidence>
<dbReference type="AlphaFoldDB" id="A0A8K0RA03"/>
<feature type="region of interest" description="Disordered" evidence="1">
    <location>
        <begin position="164"/>
        <end position="201"/>
    </location>
</feature>
<dbReference type="EMBL" id="JAGMVJ010000007">
    <property type="protein sequence ID" value="KAH7088827.1"/>
    <property type="molecule type" value="Genomic_DNA"/>
</dbReference>
<gene>
    <name evidence="2" type="ORF">FB567DRAFT_590947</name>
</gene>
<keyword evidence="3" id="KW-1185">Reference proteome</keyword>
<dbReference type="OrthoDB" id="3750626at2759"/>
<protein>
    <submittedName>
        <fullName evidence="2">Uncharacterized protein</fullName>
    </submittedName>
</protein>
<accession>A0A8K0RA03</accession>
<feature type="compositionally biased region" description="Acidic residues" evidence="1">
    <location>
        <begin position="166"/>
        <end position="196"/>
    </location>
</feature>
<name>A0A8K0RA03_9PLEO</name>
<dbReference type="Proteomes" id="UP000813461">
    <property type="component" value="Unassembled WGS sequence"/>
</dbReference>
<reference evidence="2" key="1">
    <citation type="journal article" date="2021" name="Nat. Commun.">
        <title>Genetic determinants of endophytism in the Arabidopsis root mycobiome.</title>
        <authorList>
            <person name="Mesny F."/>
            <person name="Miyauchi S."/>
            <person name="Thiergart T."/>
            <person name="Pickel B."/>
            <person name="Atanasova L."/>
            <person name="Karlsson M."/>
            <person name="Huettel B."/>
            <person name="Barry K.W."/>
            <person name="Haridas S."/>
            <person name="Chen C."/>
            <person name="Bauer D."/>
            <person name="Andreopoulos W."/>
            <person name="Pangilinan J."/>
            <person name="LaButti K."/>
            <person name="Riley R."/>
            <person name="Lipzen A."/>
            <person name="Clum A."/>
            <person name="Drula E."/>
            <person name="Henrissat B."/>
            <person name="Kohler A."/>
            <person name="Grigoriev I.V."/>
            <person name="Martin F.M."/>
            <person name="Hacquard S."/>
        </authorList>
    </citation>
    <scope>NUCLEOTIDE SEQUENCE</scope>
    <source>
        <strain evidence="2">MPI-SDFR-AT-0120</strain>
    </source>
</reference>